<name>A0A5E7T3W7_PSEFL</name>
<comment type="similarity">
    <text evidence="9">Belongs to the methyl-accepting chemotaxis (MCP) protein family.</text>
</comment>
<evidence type="ECO:0000313" key="15">
    <source>
        <dbReference type="Proteomes" id="UP000326611"/>
    </source>
</evidence>
<evidence type="ECO:0000259" key="13">
    <source>
        <dbReference type="PROSITE" id="PS50885"/>
    </source>
</evidence>
<evidence type="ECO:0000256" key="2">
    <source>
        <dbReference type="ARBA" id="ARBA00022475"/>
    </source>
</evidence>
<dbReference type="PANTHER" id="PTHR32089:SF39">
    <property type="entry name" value="METHYL-ACCEPTING CHEMOTAXIS PROTEIN HLYB"/>
    <property type="match status" value="1"/>
</dbReference>
<proteinExistence type="inferred from homology"/>
<keyword evidence="2" id="KW-1003">Cell membrane</keyword>
<keyword evidence="7 11" id="KW-0472">Membrane</keyword>
<dbReference type="Pfam" id="PF00015">
    <property type="entry name" value="MCPsignal"/>
    <property type="match status" value="1"/>
</dbReference>
<evidence type="ECO:0000256" key="5">
    <source>
        <dbReference type="ARBA" id="ARBA00022692"/>
    </source>
</evidence>
<feature type="domain" description="Methyl-accepting transducer" evidence="12">
    <location>
        <begin position="477"/>
        <end position="713"/>
    </location>
</feature>
<evidence type="ECO:0000256" key="10">
    <source>
        <dbReference type="PROSITE-ProRule" id="PRU00284"/>
    </source>
</evidence>
<evidence type="ECO:0000256" key="7">
    <source>
        <dbReference type="ARBA" id="ARBA00023136"/>
    </source>
</evidence>
<dbReference type="PANTHER" id="PTHR32089">
    <property type="entry name" value="METHYL-ACCEPTING CHEMOTAXIS PROTEIN MCPB"/>
    <property type="match status" value="1"/>
</dbReference>
<organism evidence="14 15">
    <name type="scientific">Pseudomonas fluorescens</name>
    <dbReference type="NCBI Taxonomy" id="294"/>
    <lineage>
        <taxon>Bacteria</taxon>
        <taxon>Pseudomonadati</taxon>
        <taxon>Pseudomonadota</taxon>
        <taxon>Gammaproteobacteria</taxon>
        <taxon>Pseudomonadales</taxon>
        <taxon>Pseudomonadaceae</taxon>
        <taxon>Pseudomonas</taxon>
    </lineage>
</organism>
<dbReference type="PROSITE" id="PS50885">
    <property type="entry name" value="HAMP"/>
    <property type="match status" value="1"/>
</dbReference>
<keyword evidence="5 11" id="KW-0812">Transmembrane</keyword>
<reference evidence="14 15" key="1">
    <citation type="submission" date="2019-09" db="EMBL/GenBank/DDBJ databases">
        <authorList>
            <person name="Chandra G."/>
            <person name="Truman W A."/>
        </authorList>
    </citation>
    <scope>NUCLEOTIDE SEQUENCE [LARGE SCALE GENOMIC DNA]</scope>
    <source>
        <strain evidence="14">PS918</strain>
    </source>
</reference>
<feature type="transmembrane region" description="Helical" evidence="11">
    <location>
        <begin position="55"/>
        <end position="74"/>
    </location>
</feature>
<comment type="subcellular location">
    <subcellularLocation>
        <location evidence="1">Cell membrane</location>
        <topology evidence="1">Multi-pass membrane protein</topology>
    </subcellularLocation>
</comment>
<keyword evidence="6 11" id="KW-1133">Transmembrane helix</keyword>
<gene>
    <name evidence="14" type="primary">mcpU_2</name>
    <name evidence="14" type="ORF">PS918_03413</name>
</gene>
<dbReference type="Gene3D" id="1.10.287.950">
    <property type="entry name" value="Methyl-accepting chemotaxis protein"/>
    <property type="match status" value="1"/>
</dbReference>
<keyword evidence="8 10" id="KW-0807">Transducer</keyword>
<dbReference type="EMBL" id="CABVIY010000004">
    <property type="protein sequence ID" value="VVP92828.1"/>
    <property type="molecule type" value="Genomic_DNA"/>
</dbReference>
<keyword evidence="3" id="KW-0488">Methylation</keyword>
<protein>
    <submittedName>
        <fullName evidence="14">Methyl-accepting chemotaxis protein McpU</fullName>
    </submittedName>
</protein>
<dbReference type="CDD" id="cd06225">
    <property type="entry name" value="HAMP"/>
    <property type="match status" value="1"/>
</dbReference>
<dbReference type="Gene3D" id="3.30.450.20">
    <property type="entry name" value="PAS domain"/>
    <property type="match status" value="1"/>
</dbReference>
<dbReference type="Gene3D" id="6.10.340.10">
    <property type="match status" value="1"/>
</dbReference>
<dbReference type="GO" id="GO:0006935">
    <property type="term" value="P:chemotaxis"/>
    <property type="evidence" value="ECO:0007669"/>
    <property type="project" value="UniProtKB-KW"/>
</dbReference>
<dbReference type="CDD" id="cd12913">
    <property type="entry name" value="PDC1_MCP_like"/>
    <property type="match status" value="1"/>
</dbReference>
<sequence>MLAKNVKATRAFRPPALSLTSIASMLAPTEGGFVSRKKAFPMQKKFLTIQSKIALLAGLCLLLVVGLLMSLSLYQTHKSSQQVAEASSEMLAEAAKEHMQALGKVQAMQVQRTFMQTHEFGQGLSRYLLYLRQLQHQGTLTRPQLRQALSTQLHQALIDKPDLLGLYVIFEPDALDGADSGFVDKADLGSNETGRFSQYWVQGKPGELQAVIGDEGLLANTEPGPSGAPYNAFYTCARDTRQACVLEPYFDEASGSRKLVTSVAFPLLENGKVIAVVGLDINLAALQKNSEASALQLFDGHGQISIVSPRGVISANSQDVSLLGQPMDNAEVMDALRQGQPKVFVDPQQIKVLEPLAPIAGAAPWGVLVGVPQEVLLAPVITLQKDLDARGVQSTALELLLGGGSALLGLLLIWYTAQRITRPLQVLTRVMEDISLGEGDLTRRLQVQSRDEIGQLATAFNRFVERIHQSMREVSSAALGVNQGARRVLDASNSSLSNFDDQSTRTNSVAAAINQLGAAAQEIAHNASDASHQASSARQQAEDGRQVVQRTIEVMNELSGKIRTSCANIEVLNDKTVNIGQILEVIKGISQQTNLLALNAAIEAARAGEAGRGFAVVADEVRSLAGRTQTSALEIQQMIEELQVGARDSVTTMTESQQHSEESVSIANLAGTRLGSVTQRIGEIDNVNQSVAAATEEQTAVVEALNVDITQINTLNQQGVENLQSTLRACTELEQQAARLNQLVGSFRI</sequence>
<evidence type="ECO:0000259" key="12">
    <source>
        <dbReference type="PROSITE" id="PS50111"/>
    </source>
</evidence>
<dbReference type="SMART" id="SM00304">
    <property type="entry name" value="HAMP"/>
    <property type="match status" value="2"/>
</dbReference>
<dbReference type="GO" id="GO:0007165">
    <property type="term" value="P:signal transduction"/>
    <property type="evidence" value="ECO:0007669"/>
    <property type="project" value="UniProtKB-KW"/>
</dbReference>
<dbReference type="InterPro" id="IPR004089">
    <property type="entry name" value="MCPsignal_dom"/>
</dbReference>
<feature type="domain" description="HAMP" evidence="13">
    <location>
        <begin position="418"/>
        <end position="472"/>
    </location>
</feature>
<dbReference type="FunFam" id="1.10.287.950:FF:000001">
    <property type="entry name" value="Methyl-accepting chemotaxis sensory transducer"/>
    <property type="match status" value="1"/>
</dbReference>
<evidence type="ECO:0000256" key="11">
    <source>
        <dbReference type="SAM" id="Phobius"/>
    </source>
</evidence>
<evidence type="ECO:0000256" key="9">
    <source>
        <dbReference type="ARBA" id="ARBA00029447"/>
    </source>
</evidence>
<dbReference type="GO" id="GO:0005886">
    <property type="term" value="C:plasma membrane"/>
    <property type="evidence" value="ECO:0007669"/>
    <property type="project" value="UniProtKB-SubCell"/>
</dbReference>
<dbReference type="CDD" id="cd11386">
    <property type="entry name" value="MCP_signal"/>
    <property type="match status" value="1"/>
</dbReference>
<dbReference type="SUPFAM" id="SSF58104">
    <property type="entry name" value="Methyl-accepting chemotaxis protein (MCP) signaling domain"/>
    <property type="match status" value="1"/>
</dbReference>
<dbReference type="Pfam" id="PF00672">
    <property type="entry name" value="HAMP"/>
    <property type="match status" value="1"/>
</dbReference>
<dbReference type="AlphaFoldDB" id="A0A5E7T3W7"/>
<dbReference type="Pfam" id="PF22673">
    <property type="entry name" value="MCP-like_PDC_1"/>
    <property type="match status" value="1"/>
</dbReference>
<evidence type="ECO:0000256" key="8">
    <source>
        <dbReference type="ARBA" id="ARBA00023224"/>
    </source>
</evidence>
<evidence type="ECO:0000256" key="1">
    <source>
        <dbReference type="ARBA" id="ARBA00004651"/>
    </source>
</evidence>
<accession>A0A5E7T3W7</accession>
<dbReference type="PROSITE" id="PS50111">
    <property type="entry name" value="CHEMOTAXIS_TRANSDUC_2"/>
    <property type="match status" value="1"/>
</dbReference>
<dbReference type="SMART" id="SM00283">
    <property type="entry name" value="MA"/>
    <property type="match status" value="1"/>
</dbReference>
<dbReference type="Proteomes" id="UP000326611">
    <property type="component" value="Unassembled WGS sequence"/>
</dbReference>
<evidence type="ECO:0000256" key="3">
    <source>
        <dbReference type="ARBA" id="ARBA00022481"/>
    </source>
</evidence>
<evidence type="ECO:0000313" key="14">
    <source>
        <dbReference type="EMBL" id="VVP92828.1"/>
    </source>
</evidence>
<dbReference type="InterPro" id="IPR003660">
    <property type="entry name" value="HAMP_dom"/>
</dbReference>
<keyword evidence="4" id="KW-0145">Chemotaxis</keyword>
<evidence type="ECO:0000256" key="6">
    <source>
        <dbReference type="ARBA" id="ARBA00022989"/>
    </source>
</evidence>
<evidence type="ECO:0000256" key="4">
    <source>
        <dbReference type="ARBA" id="ARBA00022500"/>
    </source>
</evidence>